<dbReference type="Pfam" id="PF02502">
    <property type="entry name" value="LacAB_rpiB"/>
    <property type="match status" value="2"/>
</dbReference>
<dbReference type="PIRSF" id="PIRSF005384">
    <property type="entry name" value="RpiB_LacA_B"/>
    <property type="match status" value="1"/>
</dbReference>
<keyword evidence="3" id="KW-0413">Isomerase</keyword>
<dbReference type="GO" id="GO:0019316">
    <property type="term" value="P:D-allose catabolic process"/>
    <property type="evidence" value="ECO:0007669"/>
    <property type="project" value="TreeGrafter"/>
</dbReference>
<dbReference type="Proteomes" id="UP000185809">
    <property type="component" value="Unassembled WGS sequence"/>
</dbReference>
<feature type="binding site" evidence="2">
    <location>
        <begin position="68"/>
        <end position="72"/>
    </location>
    <ligand>
        <name>D-ribulose 5-phosphate</name>
        <dbReference type="ChEBI" id="CHEBI:58121"/>
    </ligand>
</feature>
<dbReference type="PANTHER" id="PTHR30345:SF0">
    <property type="entry name" value="DNA DAMAGE-REPAIR_TOLERATION PROTEIN DRT102"/>
    <property type="match status" value="1"/>
</dbReference>
<evidence type="ECO:0000256" key="2">
    <source>
        <dbReference type="PIRSR" id="PIRSR005384-2"/>
    </source>
</evidence>
<comment type="caution">
    <text evidence="3">The sequence shown here is derived from an EMBL/GenBank/DDBJ whole genome shotgun (WGS) entry which is preliminary data.</text>
</comment>
<feature type="binding site" evidence="2">
    <location>
        <begin position="8"/>
        <end position="9"/>
    </location>
    <ligand>
        <name>D-ribulose 5-phosphate</name>
        <dbReference type="ChEBI" id="CHEBI:58121"/>
    </ligand>
</feature>
<feature type="binding site" evidence="2">
    <location>
        <position position="153"/>
    </location>
    <ligand>
        <name>D-ribulose 5-phosphate</name>
        <dbReference type="ChEBI" id="CHEBI:58121"/>
    </ligand>
</feature>
<reference evidence="3 4" key="1">
    <citation type="journal article" date="2016" name="Nat. Commun.">
        <title>Thousands of microbial genomes shed light on interconnected biogeochemical processes in an aquifer system.</title>
        <authorList>
            <person name="Anantharaman K."/>
            <person name="Brown C.T."/>
            <person name="Hug L.A."/>
            <person name="Sharon I."/>
            <person name="Castelle C.J."/>
            <person name="Probst A.J."/>
            <person name="Thomas B.C."/>
            <person name="Singh A."/>
            <person name="Wilkins M.J."/>
            <person name="Karaoz U."/>
            <person name="Brodie E.L."/>
            <person name="Williams K.H."/>
            <person name="Hubbard S.S."/>
            <person name="Banfield J.F."/>
        </authorList>
    </citation>
    <scope>NUCLEOTIDE SEQUENCE [LARGE SCALE GENOMIC DNA]</scope>
</reference>
<name>A0A1F6X0I4_9BACT</name>
<dbReference type="AlphaFoldDB" id="A0A1F6X0I4"/>
<proteinExistence type="inferred from homology"/>
<feature type="binding site" evidence="2">
    <location>
        <position position="129"/>
    </location>
    <ligand>
        <name>D-ribulose 5-phosphate</name>
        <dbReference type="ChEBI" id="CHEBI:58121"/>
    </ligand>
</feature>
<dbReference type="InterPro" id="IPR003500">
    <property type="entry name" value="RpiB_LacA_LacB"/>
</dbReference>
<dbReference type="Gene3D" id="3.40.1400.10">
    <property type="entry name" value="Sugar-phosphate isomerase, RpiB/LacA/LacB"/>
    <property type="match status" value="1"/>
</dbReference>
<protein>
    <submittedName>
        <fullName evidence="3">Ribose-5-phosphate isomerase</fullName>
    </submittedName>
</protein>
<dbReference type="GO" id="GO:0004751">
    <property type="term" value="F:ribose-5-phosphate isomerase activity"/>
    <property type="evidence" value="ECO:0007669"/>
    <property type="project" value="TreeGrafter"/>
</dbReference>
<sequence>MKIYLGGDHAGFELKNKIGEFLRSLGCEIEDLGPYILDINDDYPDFVHEVAKVIANNPKQSRGVIIGGSGQGEAMCANRVPGVRAVVFYGPHLATQPVDAAGRQSDDPYEVIRLAREHNDANILSLAVRFLTEGEAKQAVKIFLETLFSDDARHIRRIKKIDD</sequence>
<dbReference type="SUPFAM" id="SSF89623">
    <property type="entry name" value="Ribose/Galactose isomerase RpiB/AlsB"/>
    <property type="match status" value="1"/>
</dbReference>
<dbReference type="EMBL" id="MFUP01000010">
    <property type="protein sequence ID" value="OGI87659.1"/>
    <property type="molecule type" value="Genomic_DNA"/>
</dbReference>
<evidence type="ECO:0000256" key="1">
    <source>
        <dbReference type="ARBA" id="ARBA00008754"/>
    </source>
</evidence>
<gene>
    <name evidence="3" type="ORF">A2995_01650</name>
</gene>
<feature type="binding site" evidence="2">
    <location>
        <position position="157"/>
    </location>
    <ligand>
        <name>D-ribulose 5-phosphate</name>
        <dbReference type="ChEBI" id="CHEBI:58121"/>
    </ligand>
</feature>
<accession>A0A1F6X0I4</accession>
<dbReference type="InterPro" id="IPR036569">
    <property type="entry name" value="RpiB_LacA_LacB_sf"/>
</dbReference>
<feature type="binding site" evidence="2">
    <location>
        <position position="119"/>
    </location>
    <ligand>
        <name>D-ribulose 5-phosphate</name>
        <dbReference type="ChEBI" id="CHEBI:58121"/>
    </ligand>
</feature>
<dbReference type="PANTHER" id="PTHR30345">
    <property type="entry name" value="RIBOSE-5-PHOSPHATE ISOMERASE B"/>
    <property type="match status" value="1"/>
</dbReference>
<evidence type="ECO:0000313" key="4">
    <source>
        <dbReference type="Proteomes" id="UP000185809"/>
    </source>
</evidence>
<dbReference type="NCBIfam" id="TIGR00689">
    <property type="entry name" value="rpiB_lacA_lacB"/>
    <property type="match status" value="1"/>
</dbReference>
<comment type="similarity">
    <text evidence="1">Belongs to the LacAB/RpiB family.</text>
</comment>
<organism evidence="3 4">
    <name type="scientific">Candidatus Nomurabacteria bacterium RIFCSPLOWO2_01_FULL_33_24</name>
    <dbReference type="NCBI Taxonomy" id="1801765"/>
    <lineage>
        <taxon>Bacteria</taxon>
        <taxon>Candidatus Nomuraibacteriota</taxon>
    </lineage>
</organism>
<dbReference type="GO" id="GO:0009052">
    <property type="term" value="P:pentose-phosphate shunt, non-oxidative branch"/>
    <property type="evidence" value="ECO:0007669"/>
    <property type="project" value="TreeGrafter"/>
</dbReference>
<evidence type="ECO:0000313" key="3">
    <source>
        <dbReference type="EMBL" id="OGI87659.1"/>
    </source>
</evidence>